<dbReference type="EnsemblPlants" id="PNT64766">
    <property type="protein sequence ID" value="PNT64766"/>
    <property type="gene ID" value="BRADI_4g32776v3"/>
</dbReference>
<evidence type="ECO:0000313" key="3">
    <source>
        <dbReference type="EnsemblPlants" id="PNT64766"/>
    </source>
</evidence>
<accession>A0A2K2CRV7</accession>
<evidence type="ECO:0000313" key="4">
    <source>
        <dbReference type="Proteomes" id="UP000008810"/>
    </source>
</evidence>
<feature type="compositionally biased region" description="Basic and acidic residues" evidence="1">
    <location>
        <begin position="31"/>
        <end position="41"/>
    </location>
</feature>
<dbReference type="AlphaFoldDB" id="A0A2K2CRV7"/>
<reference evidence="2" key="2">
    <citation type="submission" date="2017-06" db="EMBL/GenBank/DDBJ databases">
        <title>WGS assembly of Brachypodium distachyon.</title>
        <authorList>
            <consortium name="The International Brachypodium Initiative"/>
            <person name="Lucas S."/>
            <person name="Harmon-Smith M."/>
            <person name="Lail K."/>
            <person name="Tice H."/>
            <person name="Grimwood J."/>
            <person name="Bruce D."/>
            <person name="Barry K."/>
            <person name="Shu S."/>
            <person name="Lindquist E."/>
            <person name="Wang M."/>
            <person name="Pitluck S."/>
            <person name="Vogel J.P."/>
            <person name="Garvin D.F."/>
            <person name="Mockler T.C."/>
            <person name="Schmutz J."/>
            <person name="Rokhsar D."/>
            <person name="Bevan M.W."/>
        </authorList>
    </citation>
    <scope>NUCLEOTIDE SEQUENCE</scope>
    <source>
        <strain evidence="2">Bd21</strain>
    </source>
</reference>
<feature type="compositionally biased region" description="Pro residues" evidence="1">
    <location>
        <begin position="12"/>
        <end position="21"/>
    </location>
</feature>
<reference evidence="2 3" key="1">
    <citation type="journal article" date="2010" name="Nature">
        <title>Genome sequencing and analysis of the model grass Brachypodium distachyon.</title>
        <authorList>
            <consortium name="International Brachypodium Initiative"/>
        </authorList>
    </citation>
    <scope>NUCLEOTIDE SEQUENCE [LARGE SCALE GENOMIC DNA]</scope>
    <source>
        <strain evidence="2 3">Bd21</strain>
    </source>
</reference>
<gene>
    <name evidence="2" type="ORF">BRADI_4g32776v3</name>
</gene>
<name>A0A2K2CRV7_BRADI</name>
<evidence type="ECO:0000256" key="1">
    <source>
        <dbReference type="SAM" id="MobiDB-lite"/>
    </source>
</evidence>
<dbReference type="Gramene" id="PNT64766">
    <property type="protein sequence ID" value="PNT64766"/>
    <property type="gene ID" value="BRADI_4g32776v3"/>
</dbReference>
<dbReference type="InParanoid" id="A0A2K2CRV7"/>
<sequence>MTLLPPASSSTSPPPLTPSPFPGSTTPHPTRPPEDCERDTATSEAAPRRVPSSSSHSAEVVPTAGAAVDLNNVRSAPPSLSGHPSRPRLRRRRLRLGSRRPLHLLPRSLLPLLLLCPNLLQFRPLRSSCASSVHQNHPVNNCPAWVDLPPCATFLGSAATGLGFYHIEVPSEAETQWLNFNNCGVVNIKQGVINLQGLEQKLSAIFCRVKQWPWQIREVDDKTFVFRFPPWKNVAELIDLPAFALEEGGVTVKITEWEGAIDAFGELIEAWIQIDGITPRWCSWKVFAQLSSCFGLLIDNWSGLFKSFCQKVRIKVACKDPTKVPSERVVEMRRKLFLLHFSVEGFVQDGSEEGDYDGADYDLDGLGDDFIDAPAKSTPTAPGASASTGKVPMNECQQTLLSSVVHLDLNNLPLGSPNGPLVTDG</sequence>
<feature type="compositionally biased region" description="Low complexity" evidence="1">
    <location>
        <begin position="1"/>
        <end position="11"/>
    </location>
</feature>
<feature type="region of interest" description="Disordered" evidence="1">
    <location>
        <begin position="1"/>
        <end position="92"/>
    </location>
</feature>
<dbReference type="OrthoDB" id="694791at2759"/>
<keyword evidence="4" id="KW-1185">Reference proteome</keyword>
<dbReference type="STRING" id="15368.A0A2K2CRV7"/>
<organism evidence="2">
    <name type="scientific">Brachypodium distachyon</name>
    <name type="common">Purple false brome</name>
    <name type="synonym">Trachynia distachya</name>
    <dbReference type="NCBI Taxonomy" id="15368"/>
    <lineage>
        <taxon>Eukaryota</taxon>
        <taxon>Viridiplantae</taxon>
        <taxon>Streptophyta</taxon>
        <taxon>Embryophyta</taxon>
        <taxon>Tracheophyta</taxon>
        <taxon>Spermatophyta</taxon>
        <taxon>Magnoliopsida</taxon>
        <taxon>Liliopsida</taxon>
        <taxon>Poales</taxon>
        <taxon>Poaceae</taxon>
        <taxon>BOP clade</taxon>
        <taxon>Pooideae</taxon>
        <taxon>Stipodae</taxon>
        <taxon>Brachypodieae</taxon>
        <taxon>Brachypodium</taxon>
    </lineage>
</organism>
<dbReference type="PANTHER" id="PTHR33170">
    <property type="entry name" value="DUF4283 DOMAIN-CONTAINING PROTEIN-RELATED"/>
    <property type="match status" value="1"/>
</dbReference>
<evidence type="ECO:0000313" key="2">
    <source>
        <dbReference type="EMBL" id="PNT64766.1"/>
    </source>
</evidence>
<dbReference type="EMBL" id="CM000883">
    <property type="protein sequence ID" value="PNT64766.1"/>
    <property type="molecule type" value="Genomic_DNA"/>
</dbReference>
<reference evidence="3" key="3">
    <citation type="submission" date="2018-08" db="UniProtKB">
        <authorList>
            <consortium name="EnsemblPlants"/>
        </authorList>
    </citation>
    <scope>IDENTIFICATION</scope>
    <source>
        <strain evidence="3">cv. Bd21</strain>
    </source>
</reference>
<protein>
    <submittedName>
        <fullName evidence="2 3">Uncharacterized protein</fullName>
    </submittedName>
</protein>
<dbReference type="PANTHER" id="PTHR33170:SF48">
    <property type="entry name" value="CCHC-TYPE DOMAIN-CONTAINING PROTEIN"/>
    <property type="match status" value="1"/>
</dbReference>
<dbReference type="Proteomes" id="UP000008810">
    <property type="component" value="Chromosome 4"/>
</dbReference>
<proteinExistence type="predicted"/>